<dbReference type="PANTHER" id="PTHR30055">
    <property type="entry name" value="HTH-TYPE TRANSCRIPTIONAL REGULATOR RUTR"/>
    <property type="match status" value="1"/>
</dbReference>
<gene>
    <name evidence="6" type="ORF">Q7514_06025</name>
</gene>
<dbReference type="Gene3D" id="1.10.357.10">
    <property type="entry name" value="Tetracycline Repressor, domain 2"/>
    <property type="match status" value="1"/>
</dbReference>
<evidence type="ECO:0000259" key="5">
    <source>
        <dbReference type="PROSITE" id="PS50977"/>
    </source>
</evidence>
<dbReference type="InterPro" id="IPR050109">
    <property type="entry name" value="HTH-type_TetR-like_transc_reg"/>
</dbReference>
<keyword evidence="2 4" id="KW-0238">DNA-binding</keyword>
<dbReference type="InterPro" id="IPR023772">
    <property type="entry name" value="DNA-bd_HTH_TetR-type_CS"/>
</dbReference>
<protein>
    <submittedName>
        <fullName evidence="6">TetR family transcriptional regulator</fullName>
    </submittedName>
</protein>
<comment type="caution">
    <text evidence="6">The sequence shown here is derived from an EMBL/GenBank/DDBJ whole genome shotgun (WGS) entry which is preliminary data.</text>
</comment>
<feature type="DNA-binding region" description="H-T-H motif" evidence="4">
    <location>
        <begin position="40"/>
        <end position="59"/>
    </location>
</feature>
<evidence type="ECO:0000313" key="6">
    <source>
        <dbReference type="EMBL" id="MEE2057083.1"/>
    </source>
</evidence>
<organism evidence="6 7">
    <name type="scientific">Rhodococcus artemisiae</name>
    <dbReference type="NCBI Taxonomy" id="714159"/>
    <lineage>
        <taxon>Bacteria</taxon>
        <taxon>Bacillati</taxon>
        <taxon>Actinomycetota</taxon>
        <taxon>Actinomycetes</taxon>
        <taxon>Mycobacteriales</taxon>
        <taxon>Nocardiaceae</taxon>
        <taxon>Rhodococcus</taxon>
    </lineage>
</organism>
<feature type="domain" description="HTH tetR-type" evidence="5">
    <location>
        <begin position="17"/>
        <end position="77"/>
    </location>
</feature>
<evidence type="ECO:0000256" key="4">
    <source>
        <dbReference type="PROSITE-ProRule" id="PRU00335"/>
    </source>
</evidence>
<dbReference type="Pfam" id="PF00440">
    <property type="entry name" value="TetR_N"/>
    <property type="match status" value="1"/>
</dbReference>
<dbReference type="PRINTS" id="PR00455">
    <property type="entry name" value="HTHTETR"/>
</dbReference>
<evidence type="ECO:0000256" key="3">
    <source>
        <dbReference type="ARBA" id="ARBA00023163"/>
    </source>
</evidence>
<evidence type="ECO:0000256" key="1">
    <source>
        <dbReference type="ARBA" id="ARBA00023015"/>
    </source>
</evidence>
<dbReference type="PROSITE" id="PS01081">
    <property type="entry name" value="HTH_TETR_1"/>
    <property type="match status" value="1"/>
</dbReference>
<proteinExistence type="predicted"/>
<keyword evidence="3" id="KW-0804">Transcription</keyword>
<evidence type="ECO:0000313" key="7">
    <source>
        <dbReference type="Proteomes" id="UP001336020"/>
    </source>
</evidence>
<keyword evidence="7" id="KW-1185">Reference proteome</keyword>
<dbReference type="EMBL" id="JAUTXY010000002">
    <property type="protein sequence ID" value="MEE2057083.1"/>
    <property type="molecule type" value="Genomic_DNA"/>
</dbReference>
<name>A0ABU7L6B3_9NOCA</name>
<dbReference type="InterPro" id="IPR001647">
    <property type="entry name" value="HTH_TetR"/>
</dbReference>
<dbReference type="PANTHER" id="PTHR30055:SF234">
    <property type="entry name" value="HTH-TYPE TRANSCRIPTIONAL REGULATOR BETI"/>
    <property type="match status" value="1"/>
</dbReference>
<keyword evidence="1" id="KW-0805">Transcription regulation</keyword>
<sequence length="219" mass="24526">MSEGAMVSGGPRSPRMQRTYDALVSHARTLTAERGLSGFTVEELCESVGISRRTFFNYFPSKEDAVIGEHDVGFPEEEKDEFVARGEGDHVGLSPTLLSDIARLVIARARQNDFTRQRHQLFRDILRAEPHLLAKLMAIGESQQRDFVRLVADREHLPFDDPLPKAVVGVTLSLTFQTVDEFFSDDNTCSFEEVLKRNIAIAQHFFGQPLDLTDPSGTS</sequence>
<accession>A0ABU7L6B3</accession>
<dbReference type="SUPFAM" id="SSF46689">
    <property type="entry name" value="Homeodomain-like"/>
    <property type="match status" value="1"/>
</dbReference>
<dbReference type="PROSITE" id="PS50977">
    <property type="entry name" value="HTH_TETR_2"/>
    <property type="match status" value="1"/>
</dbReference>
<dbReference type="InterPro" id="IPR009057">
    <property type="entry name" value="Homeodomain-like_sf"/>
</dbReference>
<reference evidence="6 7" key="1">
    <citation type="submission" date="2023-07" db="EMBL/GenBank/DDBJ databases">
        <authorList>
            <person name="Girao M."/>
            <person name="Carvalho M.F."/>
        </authorList>
    </citation>
    <scope>NUCLEOTIDE SEQUENCE [LARGE SCALE GENOMIC DNA]</scope>
    <source>
        <strain evidence="6 7">YIM65754</strain>
    </source>
</reference>
<dbReference type="RefSeq" id="WP_330132338.1">
    <property type="nucleotide sequence ID" value="NZ_JAUTXY010000002.1"/>
</dbReference>
<evidence type="ECO:0000256" key="2">
    <source>
        <dbReference type="ARBA" id="ARBA00023125"/>
    </source>
</evidence>
<dbReference type="Proteomes" id="UP001336020">
    <property type="component" value="Unassembled WGS sequence"/>
</dbReference>